<proteinExistence type="predicted"/>
<protein>
    <submittedName>
        <fullName evidence="1">Uncharacterized protein</fullName>
    </submittedName>
</protein>
<dbReference type="Gene3D" id="3.20.80.10">
    <property type="entry name" value="Regulatory factor, effector binding domain"/>
    <property type="match status" value="1"/>
</dbReference>
<dbReference type="InterPro" id="IPR011256">
    <property type="entry name" value="Reg_factor_effector_dom_sf"/>
</dbReference>
<dbReference type="RefSeq" id="WP_076756891.1">
    <property type="nucleotide sequence ID" value="NZ_FTPL01000001.1"/>
</dbReference>
<dbReference type="AlphaFoldDB" id="A0A1U7PK26"/>
<organism evidence="1 2">
    <name type="scientific">Edaphobacillus lindanitolerans</name>
    <dbReference type="NCBI Taxonomy" id="550447"/>
    <lineage>
        <taxon>Bacteria</taxon>
        <taxon>Bacillati</taxon>
        <taxon>Bacillota</taxon>
        <taxon>Bacilli</taxon>
        <taxon>Bacillales</taxon>
        <taxon>Bacillaceae</taxon>
        <taxon>Edaphobacillus</taxon>
    </lineage>
</organism>
<reference evidence="2" key="1">
    <citation type="submission" date="2017-01" db="EMBL/GenBank/DDBJ databases">
        <authorList>
            <person name="Varghese N."/>
            <person name="Submissions S."/>
        </authorList>
    </citation>
    <scope>NUCLEOTIDE SEQUENCE [LARGE SCALE GENOMIC DNA]</scope>
    <source>
        <strain evidence="2">MNA4</strain>
    </source>
</reference>
<keyword evidence="2" id="KW-1185">Reference proteome</keyword>
<accession>A0A1U7PK26</accession>
<dbReference type="Pfam" id="PF16895">
    <property type="entry name" value="DUF5085"/>
    <property type="match status" value="1"/>
</dbReference>
<sequence length="150" mass="17075">MSIAENRTIMHRNVASKLYGFVPEEIGVALEDFRKILERSGVEPDGTLFFSMLSEPTADVMAAELFMGIKEDDPKFPEEEEVSFRSYFEVRDLVTIRILEDFDARSQTAYWELANYLDGNGLRQKTPVFVEYKNRPEGGTFVEMSVGAVS</sequence>
<dbReference type="EMBL" id="FTPL01000001">
    <property type="protein sequence ID" value="SIT70632.1"/>
    <property type="molecule type" value="Genomic_DNA"/>
</dbReference>
<evidence type="ECO:0000313" key="1">
    <source>
        <dbReference type="EMBL" id="SIT70632.1"/>
    </source>
</evidence>
<evidence type="ECO:0000313" key="2">
    <source>
        <dbReference type="Proteomes" id="UP000187550"/>
    </source>
</evidence>
<dbReference type="Proteomes" id="UP000187550">
    <property type="component" value="Unassembled WGS sequence"/>
</dbReference>
<dbReference type="STRING" id="550447.SAMN05428946_0630"/>
<dbReference type="InterPro" id="IPR031664">
    <property type="entry name" value="DUF5085"/>
</dbReference>
<name>A0A1U7PK26_9BACI</name>
<gene>
    <name evidence="1" type="ORF">SAMN05428946_0630</name>
</gene>
<dbReference type="OrthoDB" id="2452656at2"/>